<dbReference type="PANTHER" id="PTHR47941">
    <property type="entry name" value="PENTATRICOPEPTIDE REPEAT-CONTAINING PROTEIN 3, MITOCHONDRIAL"/>
    <property type="match status" value="1"/>
</dbReference>
<accession>A0A2U1KXX0</accession>
<keyword evidence="2" id="KW-0677">Repeat</keyword>
<dbReference type="Proteomes" id="UP000245207">
    <property type="component" value="Unassembled WGS sequence"/>
</dbReference>
<organism evidence="4 5">
    <name type="scientific">Artemisia annua</name>
    <name type="common">Sweet wormwood</name>
    <dbReference type="NCBI Taxonomy" id="35608"/>
    <lineage>
        <taxon>Eukaryota</taxon>
        <taxon>Viridiplantae</taxon>
        <taxon>Streptophyta</taxon>
        <taxon>Embryophyta</taxon>
        <taxon>Tracheophyta</taxon>
        <taxon>Spermatophyta</taxon>
        <taxon>Magnoliopsida</taxon>
        <taxon>eudicotyledons</taxon>
        <taxon>Gunneridae</taxon>
        <taxon>Pentapetalae</taxon>
        <taxon>asterids</taxon>
        <taxon>campanulids</taxon>
        <taxon>Asterales</taxon>
        <taxon>Asteraceae</taxon>
        <taxon>Asteroideae</taxon>
        <taxon>Anthemideae</taxon>
        <taxon>Artemisiinae</taxon>
        <taxon>Artemisia</taxon>
    </lineage>
</organism>
<dbReference type="Gene3D" id="1.25.40.10">
    <property type="entry name" value="Tetratricopeptide repeat domain"/>
    <property type="match status" value="1"/>
</dbReference>
<dbReference type="InterPro" id="IPR011990">
    <property type="entry name" value="TPR-like_helical_dom_sf"/>
</dbReference>
<dbReference type="STRING" id="35608.A0A2U1KXX0"/>
<dbReference type="InterPro" id="IPR002885">
    <property type="entry name" value="PPR_rpt"/>
</dbReference>
<evidence type="ECO:0000256" key="2">
    <source>
        <dbReference type="ARBA" id="ARBA00022737"/>
    </source>
</evidence>
<evidence type="ECO:0000313" key="5">
    <source>
        <dbReference type="Proteomes" id="UP000245207"/>
    </source>
</evidence>
<evidence type="ECO:0000256" key="3">
    <source>
        <dbReference type="PROSITE-ProRule" id="PRU00708"/>
    </source>
</evidence>
<reference evidence="4 5" key="1">
    <citation type="journal article" date="2018" name="Mol. Plant">
        <title>The genome of Artemisia annua provides insight into the evolution of Asteraceae family and artemisinin biosynthesis.</title>
        <authorList>
            <person name="Shen Q."/>
            <person name="Zhang L."/>
            <person name="Liao Z."/>
            <person name="Wang S."/>
            <person name="Yan T."/>
            <person name="Shi P."/>
            <person name="Liu M."/>
            <person name="Fu X."/>
            <person name="Pan Q."/>
            <person name="Wang Y."/>
            <person name="Lv Z."/>
            <person name="Lu X."/>
            <person name="Zhang F."/>
            <person name="Jiang W."/>
            <person name="Ma Y."/>
            <person name="Chen M."/>
            <person name="Hao X."/>
            <person name="Li L."/>
            <person name="Tang Y."/>
            <person name="Lv G."/>
            <person name="Zhou Y."/>
            <person name="Sun X."/>
            <person name="Brodelius P.E."/>
            <person name="Rose J.K.C."/>
            <person name="Tang K."/>
        </authorList>
    </citation>
    <scope>NUCLEOTIDE SEQUENCE [LARGE SCALE GENOMIC DNA]</scope>
    <source>
        <strain evidence="5">cv. Huhao1</strain>
        <tissue evidence="4">Leaf</tissue>
    </source>
</reference>
<gene>
    <name evidence="4" type="ORF">CTI12_AA550620</name>
</gene>
<protein>
    <submittedName>
        <fullName evidence="4">Pentatricopeptide repeat protein</fullName>
    </submittedName>
</protein>
<comment type="caution">
    <text evidence="4">The sequence shown here is derived from an EMBL/GenBank/DDBJ whole genome shotgun (WGS) entry which is preliminary data.</text>
</comment>
<comment type="similarity">
    <text evidence="1">Belongs to the PPR family. P subfamily.</text>
</comment>
<proteinExistence type="inferred from homology"/>
<keyword evidence="5" id="KW-1185">Reference proteome</keyword>
<evidence type="ECO:0000256" key="1">
    <source>
        <dbReference type="ARBA" id="ARBA00007626"/>
    </source>
</evidence>
<evidence type="ECO:0000313" key="4">
    <source>
        <dbReference type="EMBL" id="PWA41560.1"/>
    </source>
</evidence>
<dbReference type="AlphaFoldDB" id="A0A2U1KXX0"/>
<dbReference type="NCBIfam" id="TIGR00756">
    <property type="entry name" value="PPR"/>
    <property type="match status" value="1"/>
</dbReference>
<sequence length="120" mass="13700">MEESGCPPDKVTYNVLLQGYLRNKHFDDVEMLLLDMDERGYFLDVSTMSLLIDSIAAGSVDTTMFKLIPRVQMNPSKLNYGSFFVSKFVVVLESAQLNRVEFEHNNSIEAQLICNPIKHH</sequence>
<dbReference type="Pfam" id="PF13041">
    <property type="entry name" value="PPR_2"/>
    <property type="match status" value="1"/>
</dbReference>
<dbReference type="PROSITE" id="PS51375">
    <property type="entry name" value="PPR"/>
    <property type="match status" value="1"/>
</dbReference>
<dbReference type="EMBL" id="PKPP01013000">
    <property type="protein sequence ID" value="PWA41560.1"/>
    <property type="molecule type" value="Genomic_DNA"/>
</dbReference>
<dbReference type="OrthoDB" id="185373at2759"/>
<feature type="repeat" description="PPR" evidence="3">
    <location>
        <begin position="9"/>
        <end position="43"/>
    </location>
</feature>
<name>A0A2U1KXX0_ARTAN</name>